<dbReference type="AlphaFoldDB" id="A0A975XGV2"/>
<protein>
    <submittedName>
        <fullName evidence="1">Uncharacterized protein</fullName>
    </submittedName>
</protein>
<accession>A0A975XGV2</accession>
<dbReference type="EMBL" id="OFSP01000039">
    <property type="protein sequence ID" value="SOY69572.1"/>
    <property type="molecule type" value="Genomic_DNA"/>
</dbReference>
<evidence type="ECO:0000313" key="1">
    <source>
        <dbReference type="EMBL" id="SOY69572.1"/>
    </source>
</evidence>
<evidence type="ECO:0000313" key="2">
    <source>
        <dbReference type="Proteomes" id="UP000256297"/>
    </source>
</evidence>
<organism evidence="1 2">
    <name type="scientific">Cupriavidus taiwanensis</name>
    <dbReference type="NCBI Taxonomy" id="164546"/>
    <lineage>
        <taxon>Bacteria</taxon>
        <taxon>Pseudomonadati</taxon>
        <taxon>Pseudomonadota</taxon>
        <taxon>Betaproteobacteria</taxon>
        <taxon>Burkholderiales</taxon>
        <taxon>Burkholderiaceae</taxon>
        <taxon>Cupriavidus</taxon>
    </lineage>
</organism>
<proteinExistence type="predicted"/>
<reference evidence="1 2" key="1">
    <citation type="submission" date="2018-01" db="EMBL/GenBank/DDBJ databases">
        <authorList>
            <person name="Clerissi C."/>
        </authorList>
    </citation>
    <scope>NUCLEOTIDE SEQUENCE [LARGE SCALE GENOMIC DNA]</scope>
    <source>
        <strain evidence="1">Cupriavidus taiwanensis STM 3521</strain>
    </source>
</reference>
<comment type="caution">
    <text evidence="1">The sequence shown here is derived from an EMBL/GenBank/DDBJ whole genome shotgun (WGS) entry which is preliminary data.</text>
</comment>
<name>A0A975XGV2_9BURK</name>
<gene>
    <name evidence="1" type="ORF">CBM2589_A90907</name>
</gene>
<sequence>MRVILKSEKPGVAPRARVASLHHCADNEARFTLHSAHFEYSVCRRGHLHAAIKRAL</sequence>
<dbReference type="Proteomes" id="UP000256297">
    <property type="component" value="Chromosome CBM2589_a"/>
</dbReference>